<organism evidence="1 2">
    <name type="scientific">Stanieria cyanosphaera (strain ATCC 29371 / PCC 7437)</name>
    <dbReference type="NCBI Taxonomy" id="111780"/>
    <lineage>
        <taxon>Bacteria</taxon>
        <taxon>Bacillati</taxon>
        <taxon>Cyanobacteriota</taxon>
        <taxon>Cyanophyceae</taxon>
        <taxon>Pleurocapsales</taxon>
        <taxon>Dermocarpellaceae</taxon>
        <taxon>Stanieria</taxon>
    </lineage>
</organism>
<gene>
    <name evidence="1" type="ordered locus">Sta7437_1330</name>
</gene>
<sequence length="102" mass="12115">MAQTLTLYDRYGIIYEAMRILPNNELKISFLEALAELEDNECHRTRKFPKTRLHKIKGIKQAVYRADIDKISGWRIHIQYIDGQKFISRILSKGRDMMMSLR</sequence>
<keyword evidence="2" id="KW-1185">Reference proteome</keyword>
<evidence type="ECO:0000313" key="1">
    <source>
        <dbReference type="EMBL" id="AFZ34897.1"/>
    </source>
</evidence>
<name>K9XTA6_STAC7</name>
<reference evidence="2" key="1">
    <citation type="journal article" date="2013" name="Proc. Natl. Acad. Sci. U.S.A.">
        <title>Improving the coverage of the cyanobacterial phylum using diversity-driven genome sequencing.</title>
        <authorList>
            <person name="Shih P.M."/>
            <person name="Wu D."/>
            <person name="Latifi A."/>
            <person name="Axen S.D."/>
            <person name="Fewer D.P."/>
            <person name="Talla E."/>
            <person name="Calteau A."/>
            <person name="Cai F."/>
            <person name="Tandeau de Marsac N."/>
            <person name="Rippka R."/>
            <person name="Herdman M."/>
            <person name="Sivonen K."/>
            <person name="Coursin T."/>
            <person name="Laurent T."/>
            <person name="Goodwin L."/>
            <person name="Nolan M."/>
            <person name="Davenport K.W."/>
            <person name="Han C.S."/>
            <person name="Rubin E.M."/>
            <person name="Eisen J.A."/>
            <person name="Woyke T."/>
            <person name="Gugger M."/>
            <person name="Kerfeld C.A."/>
        </authorList>
    </citation>
    <scope>NUCLEOTIDE SEQUENCE [LARGE SCALE GENOMIC DNA]</scope>
    <source>
        <strain evidence="2">ATCC 29371 / PCC 7437</strain>
    </source>
</reference>
<evidence type="ECO:0008006" key="3">
    <source>
        <dbReference type="Google" id="ProtNLM"/>
    </source>
</evidence>
<evidence type="ECO:0000313" key="2">
    <source>
        <dbReference type="Proteomes" id="UP000010473"/>
    </source>
</evidence>
<protein>
    <recommendedName>
        <fullName evidence="3">Plasmid stabilization system</fullName>
    </recommendedName>
</protein>
<accession>K9XTA6</accession>
<dbReference type="HOGENOM" id="CLU_2154092_0_0_3"/>
<dbReference type="AlphaFoldDB" id="K9XTA6"/>
<dbReference type="Proteomes" id="UP000010473">
    <property type="component" value="Chromosome"/>
</dbReference>
<dbReference type="eggNOG" id="ENOG50317AI">
    <property type="taxonomic scope" value="Bacteria"/>
</dbReference>
<dbReference type="KEGG" id="scs:Sta7437_1330"/>
<dbReference type="EMBL" id="CP003653">
    <property type="protein sequence ID" value="AFZ34897.1"/>
    <property type="molecule type" value="Genomic_DNA"/>
</dbReference>
<dbReference type="STRING" id="111780.Sta7437_1330"/>
<proteinExistence type="predicted"/>